<dbReference type="InterPro" id="IPR029787">
    <property type="entry name" value="Nucleotide_cyclase"/>
</dbReference>
<dbReference type="Proteomes" id="UP000282837">
    <property type="component" value="Unassembled WGS sequence"/>
</dbReference>
<evidence type="ECO:0000259" key="1">
    <source>
        <dbReference type="PROSITE" id="PS50883"/>
    </source>
</evidence>
<dbReference type="InterPro" id="IPR001633">
    <property type="entry name" value="EAL_dom"/>
</dbReference>
<dbReference type="SUPFAM" id="SSF55073">
    <property type="entry name" value="Nucleotide cyclase"/>
    <property type="match status" value="1"/>
</dbReference>
<dbReference type="PANTHER" id="PTHR44757">
    <property type="entry name" value="DIGUANYLATE CYCLASE DGCP"/>
    <property type="match status" value="1"/>
</dbReference>
<gene>
    <name evidence="3" type="ORF">EOE18_01305</name>
</gene>
<dbReference type="Gene3D" id="3.30.70.270">
    <property type="match status" value="1"/>
</dbReference>
<keyword evidence="4" id="KW-1185">Reference proteome</keyword>
<dbReference type="CDD" id="cd01949">
    <property type="entry name" value="GGDEF"/>
    <property type="match status" value="1"/>
</dbReference>
<dbReference type="PROSITE" id="PS50887">
    <property type="entry name" value="GGDEF"/>
    <property type="match status" value="1"/>
</dbReference>
<reference evidence="3 4" key="1">
    <citation type="submission" date="2019-01" db="EMBL/GenBank/DDBJ databases">
        <authorList>
            <person name="Chen W.-M."/>
        </authorList>
    </citation>
    <scope>NUCLEOTIDE SEQUENCE [LARGE SCALE GENOMIC DNA]</scope>
    <source>
        <strain evidence="3 4">FSY-9</strain>
    </source>
</reference>
<evidence type="ECO:0000259" key="2">
    <source>
        <dbReference type="PROSITE" id="PS50887"/>
    </source>
</evidence>
<dbReference type="InterPro" id="IPR035919">
    <property type="entry name" value="EAL_sf"/>
</dbReference>
<dbReference type="Gene3D" id="3.20.20.450">
    <property type="entry name" value="EAL domain"/>
    <property type="match status" value="1"/>
</dbReference>
<dbReference type="SMART" id="SM00065">
    <property type="entry name" value="GAF"/>
    <property type="match status" value="1"/>
</dbReference>
<dbReference type="SMART" id="SM00267">
    <property type="entry name" value="GGDEF"/>
    <property type="match status" value="1"/>
</dbReference>
<dbReference type="Gene3D" id="3.30.450.40">
    <property type="match status" value="1"/>
</dbReference>
<dbReference type="SMART" id="SM00052">
    <property type="entry name" value="EAL"/>
    <property type="match status" value="1"/>
</dbReference>
<feature type="domain" description="GGDEF" evidence="2">
    <location>
        <begin position="254"/>
        <end position="399"/>
    </location>
</feature>
<dbReference type="InterPro" id="IPR003018">
    <property type="entry name" value="GAF"/>
</dbReference>
<dbReference type="InterPro" id="IPR029016">
    <property type="entry name" value="GAF-like_dom_sf"/>
</dbReference>
<dbReference type="Pfam" id="PF00563">
    <property type="entry name" value="EAL"/>
    <property type="match status" value="1"/>
</dbReference>
<feature type="domain" description="EAL" evidence="1">
    <location>
        <begin position="408"/>
        <end position="663"/>
    </location>
</feature>
<comment type="caution">
    <text evidence="3">The sequence shown here is derived from an EMBL/GenBank/DDBJ whole genome shotgun (WGS) entry which is preliminary data.</text>
</comment>
<dbReference type="AlphaFoldDB" id="A0A437ND60"/>
<dbReference type="SUPFAM" id="SSF141868">
    <property type="entry name" value="EAL domain-like"/>
    <property type="match status" value="1"/>
</dbReference>
<dbReference type="InterPro" id="IPR043128">
    <property type="entry name" value="Rev_trsase/Diguanyl_cyclase"/>
</dbReference>
<dbReference type="InterPro" id="IPR052155">
    <property type="entry name" value="Biofilm_reg_signaling"/>
</dbReference>
<dbReference type="SUPFAM" id="SSF55781">
    <property type="entry name" value="GAF domain-like"/>
    <property type="match status" value="1"/>
</dbReference>
<dbReference type="OrthoDB" id="9814202at2"/>
<sequence length="664" mass="73495">MKPFSPDVPDEAQARIARLERQLLRERKAREAAEAIAEKGLRELYDSQQRLSLIQRITEAANSAKDVRIALSVAVREVCCQMGWDFGNALLVDPATGEARACDCWYAASPQRLADFVEASRRITFAPHVGLPGRVVASAQPLWIDDTRIDDNFLRRAVARECHIVAGCALPVMVGRDVVAVIEFFSRTALPANEELVSTLRQIAVQLGRVVERDRARAALLHDALHDALTGLPNRVLLKERSQAAFERLPDDRQGLALLVIDLDGFKLINDRYGHHAGDGVLVEVTSRFAKALEDARLAQPSQHQGWRVMLARTGGDEFVALLDGMSDPETPQRLAQALHGVLATPLVVEGDHFSVGASVGIACSGEDYAEVDQILRDADLAMYQAKANGRGGTVVFSPALGARFRNRVALEREIHDAIRHEQFVLHYQPIRLLGSGETLGFEALVRWNHPTRGLLDPGQFIPAAEETGLIVFIGDWVLREACSAMARFYASHPHNMRPFVTVNVAPQQFLQPHFAEMVRDVLMETAVPPETIRLEVTEGVAVIDAERTGRVLGQLREWGVKTILDDFGTGYSSLSYLNNLPFDSLKIDRSFIASLDKERSRNIVRTILELARNLDLTVVAEGIEDEVQQRVLQEMGCVKGQGYLLGRPVAEEAAFAQFTPKQI</sequence>
<dbReference type="NCBIfam" id="TIGR00254">
    <property type="entry name" value="GGDEF"/>
    <property type="match status" value="1"/>
</dbReference>
<dbReference type="PROSITE" id="PS50883">
    <property type="entry name" value="EAL"/>
    <property type="match status" value="1"/>
</dbReference>
<dbReference type="Pfam" id="PF00990">
    <property type="entry name" value="GGDEF"/>
    <property type="match status" value="1"/>
</dbReference>
<dbReference type="InterPro" id="IPR000160">
    <property type="entry name" value="GGDEF_dom"/>
</dbReference>
<proteinExistence type="predicted"/>
<dbReference type="EMBL" id="SACO01000001">
    <property type="protein sequence ID" value="RVU07752.1"/>
    <property type="molecule type" value="Genomic_DNA"/>
</dbReference>
<accession>A0A437ND60</accession>
<dbReference type="PANTHER" id="PTHR44757:SF2">
    <property type="entry name" value="BIOFILM ARCHITECTURE MAINTENANCE PROTEIN MBAA"/>
    <property type="match status" value="1"/>
</dbReference>
<evidence type="ECO:0000313" key="4">
    <source>
        <dbReference type="Proteomes" id="UP000282837"/>
    </source>
</evidence>
<evidence type="ECO:0000313" key="3">
    <source>
        <dbReference type="EMBL" id="RVU07752.1"/>
    </source>
</evidence>
<dbReference type="Pfam" id="PF13185">
    <property type="entry name" value="GAF_2"/>
    <property type="match status" value="1"/>
</dbReference>
<protein>
    <submittedName>
        <fullName evidence="3">GGDEF domain-containing protein</fullName>
    </submittedName>
</protein>
<dbReference type="CDD" id="cd01948">
    <property type="entry name" value="EAL"/>
    <property type="match status" value="1"/>
</dbReference>
<dbReference type="RefSeq" id="WP_127705397.1">
    <property type="nucleotide sequence ID" value="NZ_SACO01000001.1"/>
</dbReference>
<name>A0A437ND60_9SPHN</name>
<organism evidence="3 4">
    <name type="scientific">Novosphingobium umbonatum</name>
    <dbReference type="NCBI Taxonomy" id="1908524"/>
    <lineage>
        <taxon>Bacteria</taxon>
        <taxon>Pseudomonadati</taxon>
        <taxon>Pseudomonadota</taxon>
        <taxon>Alphaproteobacteria</taxon>
        <taxon>Sphingomonadales</taxon>
        <taxon>Sphingomonadaceae</taxon>
        <taxon>Novosphingobium</taxon>
    </lineage>
</organism>